<keyword evidence="1" id="KW-0472">Membrane</keyword>
<keyword evidence="1" id="KW-1133">Transmembrane helix</keyword>
<evidence type="ECO:0000313" key="3">
    <source>
        <dbReference type="Proteomes" id="UP001256827"/>
    </source>
</evidence>
<dbReference type="EMBL" id="CP134050">
    <property type="protein sequence ID" value="WNC13318.1"/>
    <property type="molecule type" value="Genomic_DNA"/>
</dbReference>
<feature type="transmembrane region" description="Helical" evidence="1">
    <location>
        <begin position="26"/>
        <end position="44"/>
    </location>
</feature>
<dbReference type="InterPro" id="IPR048147">
    <property type="entry name" value="CBO0543-like"/>
</dbReference>
<dbReference type="Proteomes" id="UP001256827">
    <property type="component" value="Chromosome"/>
</dbReference>
<evidence type="ECO:0000313" key="2">
    <source>
        <dbReference type="EMBL" id="WNC13318.1"/>
    </source>
</evidence>
<feature type="transmembrane region" description="Helical" evidence="1">
    <location>
        <begin position="96"/>
        <end position="115"/>
    </location>
</feature>
<keyword evidence="1" id="KW-0812">Transmembrane</keyword>
<keyword evidence="3" id="KW-1185">Reference proteome</keyword>
<gene>
    <name evidence="2" type="ORF">RGB73_21820</name>
</gene>
<reference evidence="2 3" key="1">
    <citation type="submission" date="2023-09" db="EMBL/GenBank/DDBJ databases">
        <title>Complete Genome and Methylome dissection of Bacillus brevis NEB573 original source of BbsI restriction endonuclease.</title>
        <authorList>
            <person name="Fomenkov A."/>
            <person name="Roberts R.D."/>
        </authorList>
    </citation>
    <scope>NUCLEOTIDE SEQUENCE [LARGE SCALE GENOMIC DNA]</scope>
    <source>
        <strain evidence="2 3">NEB573</strain>
    </source>
</reference>
<accession>A0ABY9T4J5</accession>
<proteinExistence type="predicted"/>
<name>A0ABY9T4J5_BREBE</name>
<dbReference type="RefSeq" id="WP_310764812.1">
    <property type="nucleotide sequence ID" value="NZ_CP134050.1"/>
</dbReference>
<sequence>MMHVTLILWSVFAVWRWGNWKHWKQYHATMLFMALSSAMYDVLVNDGDFYLWRYIGNRYVSEEMASLMYTVIAFPANALLFLSNYPEEKWKQLLHIFKYAAIYVVLEIIGLHYGLISHAHSWNMWWSAFFDLTLFSILRLHHTRPLLAYAVSFVVATYLMIHFHVSLWDGE</sequence>
<organism evidence="2 3">
    <name type="scientific">Brevibacillus brevis</name>
    <name type="common">Bacillus brevis</name>
    <dbReference type="NCBI Taxonomy" id="1393"/>
    <lineage>
        <taxon>Bacteria</taxon>
        <taxon>Bacillati</taxon>
        <taxon>Bacillota</taxon>
        <taxon>Bacilli</taxon>
        <taxon>Bacillales</taxon>
        <taxon>Paenibacillaceae</taxon>
        <taxon>Brevibacillus</taxon>
    </lineage>
</organism>
<feature type="transmembrane region" description="Helical" evidence="1">
    <location>
        <begin position="146"/>
        <end position="168"/>
    </location>
</feature>
<protein>
    <submittedName>
        <fullName evidence="2">CBO0543 family protein</fullName>
    </submittedName>
</protein>
<evidence type="ECO:0000256" key="1">
    <source>
        <dbReference type="SAM" id="Phobius"/>
    </source>
</evidence>
<dbReference type="NCBIfam" id="NF041644">
    <property type="entry name" value="CBO0543_fam"/>
    <property type="match status" value="1"/>
</dbReference>
<feature type="transmembrane region" description="Helical" evidence="1">
    <location>
        <begin position="65"/>
        <end position="84"/>
    </location>
</feature>